<keyword evidence="1" id="KW-0472">Membrane</keyword>
<dbReference type="STRING" id="937218.SAMN06297251_1264"/>
<feature type="transmembrane region" description="Helical" evidence="1">
    <location>
        <begin position="314"/>
        <end position="332"/>
    </location>
</feature>
<feature type="transmembrane region" description="Helical" evidence="1">
    <location>
        <begin position="164"/>
        <end position="185"/>
    </location>
</feature>
<dbReference type="GO" id="GO:0016747">
    <property type="term" value="F:acyltransferase activity, transferring groups other than amino-acyl groups"/>
    <property type="evidence" value="ECO:0007669"/>
    <property type="project" value="InterPro"/>
</dbReference>
<dbReference type="InterPro" id="IPR050879">
    <property type="entry name" value="Acyltransferase_3"/>
</dbReference>
<name>A0A1W2EHY5_9HYPH</name>
<keyword evidence="3" id="KW-0012">Acyltransferase</keyword>
<dbReference type="RefSeq" id="WP_244557046.1">
    <property type="nucleotide sequence ID" value="NZ_FWXR01000026.1"/>
</dbReference>
<feature type="transmembrane region" description="Helical" evidence="1">
    <location>
        <begin position="197"/>
        <end position="216"/>
    </location>
</feature>
<feature type="domain" description="Acyltransferase 3" evidence="2">
    <location>
        <begin position="6"/>
        <end position="329"/>
    </location>
</feature>
<feature type="transmembrane region" description="Helical" evidence="1">
    <location>
        <begin position="81"/>
        <end position="102"/>
    </location>
</feature>
<dbReference type="InterPro" id="IPR002656">
    <property type="entry name" value="Acyl_transf_3_dom"/>
</dbReference>
<keyword evidence="1" id="KW-0812">Transmembrane</keyword>
<reference evidence="3 4" key="1">
    <citation type="submission" date="2017-04" db="EMBL/GenBank/DDBJ databases">
        <authorList>
            <person name="Afonso C.L."/>
            <person name="Miller P.J."/>
            <person name="Scott M.A."/>
            <person name="Spackman E."/>
            <person name="Goraichik I."/>
            <person name="Dimitrov K.M."/>
            <person name="Suarez D.L."/>
            <person name="Swayne D.E."/>
        </authorList>
    </citation>
    <scope>NUCLEOTIDE SEQUENCE [LARGE SCALE GENOMIC DNA]</scope>
    <source>
        <strain evidence="3 4">CGMCC 1.10972</strain>
    </source>
</reference>
<dbReference type="GO" id="GO:0009103">
    <property type="term" value="P:lipopolysaccharide biosynthetic process"/>
    <property type="evidence" value="ECO:0007669"/>
    <property type="project" value="TreeGrafter"/>
</dbReference>
<dbReference type="Pfam" id="PF01757">
    <property type="entry name" value="Acyl_transf_3"/>
    <property type="match status" value="1"/>
</dbReference>
<evidence type="ECO:0000313" key="4">
    <source>
        <dbReference type="Proteomes" id="UP000192656"/>
    </source>
</evidence>
<organism evidence="3 4">
    <name type="scientific">Fulvimarina manganoxydans</name>
    <dbReference type="NCBI Taxonomy" id="937218"/>
    <lineage>
        <taxon>Bacteria</taxon>
        <taxon>Pseudomonadati</taxon>
        <taxon>Pseudomonadota</taxon>
        <taxon>Alphaproteobacteria</taxon>
        <taxon>Hyphomicrobiales</taxon>
        <taxon>Aurantimonadaceae</taxon>
        <taxon>Fulvimarina</taxon>
    </lineage>
</organism>
<proteinExistence type="predicted"/>
<dbReference type="EMBL" id="FWXR01000026">
    <property type="protein sequence ID" value="SMD09321.1"/>
    <property type="molecule type" value="Genomic_DNA"/>
</dbReference>
<dbReference type="Proteomes" id="UP000192656">
    <property type="component" value="Unassembled WGS sequence"/>
</dbReference>
<gene>
    <name evidence="3" type="ORF">SAMN06297251_1264</name>
</gene>
<keyword evidence="4" id="KW-1185">Reference proteome</keyword>
<feature type="transmembrane region" description="Helical" evidence="1">
    <location>
        <begin position="228"/>
        <end position="261"/>
    </location>
</feature>
<keyword evidence="3" id="KW-0808">Transferase</keyword>
<evidence type="ECO:0000256" key="1">
    <source>
        <dbReference type="SAM" id="Phobius"/>
    </source>
</evidence>
<accession>A0A1W2EHY5</accession>
<dbReference type="PANTHER" id="PTHR23028:SF53">
    <property type="entry name" value="ACYL_TRANSF_3 DOMAIN-CONTAINING PROTEIN"/>
    <property type="match status" value="1"/>
</dbReference>
<dbReference type="GO" id="GO:0016787">
    <property type="term" value="F:hydrolase activity"/>
    <property type="evidence" value="ECO:0007669"/>
    <property type="project" value="UniProtKB-KW"/>
</dbReference>
<evidence type="ECO:0000313" key="3">
    <source>
        <dbReference type="EMBL" id="SMD09321.1"/>
    </source>
</evidence>
<evidence type="ECO:0000259" key="2">
    <source>
        <dbReference type="Pfam" id="PF01757"/>
    </source>
</evidence>
<dbReference type="PANTHER" id="PTHR23028">
    <property type="entry name" value="ACETYLTRANSFERASE"/>
    <property type="match status" value="1"/>
</dbReference>
<dbReference type="GO" id="GO:0016020">
    <property type="term" value="C:membrane"/>
    <property type="evidence" value="ECO:0007669"/>
    <property type="project" value="TreeGrafter"/>
</dbReference>
<feature type="transmembrane region" description="Helical" evidence="1">
    <location>
        <begin position="135"/>
        <end position="157"/>
    </location>
</feature>
<protein>
    <submittedName>
        <fullName evidence="3">Peptidoglycan/LPS O-acetylase OafA/YrhL, contains acyltransferase and SGNH-hydrolase domains</fullName>
    </submittedName>
</protein>
<keyword evidence="3" id="KW-0378">Hydrolase</keyword>
<dbReference type="AlphaFoldDB" id="A0A1W2EHY5"/>
<keyword evidence="1" id="KW-1133">Transmembrane helix</keyword>
<feature type="transmembrane region" description="Helical" evidence="1">
    <location>
        <begin position="281"/>
        <end position="302"/>
    </location>
</feature>
<feature type="transmembrane region" description="Helical" evidence="1">
    <location>
        <begin position="43"/>
        <end position="60"/>
    </location>
</feature>
<sequence>MYFRLFDCWRMSAALLVMTYHYLFWAPVGGVEAADFMRRLLPLLDMFFMISGFVITERYATRIASPGDFARFLRRRVARLYPLHFVTTMFFAAVAVFAWAIGAHHYPYAEELAALPYHLAAIHALGVTNTLNLNYVTWSVSAEFFSYAMFPLIVITLRARGMMGLALLILAYLVGLEIASAADVFPSGHWTNADTLGAYRAFADFMIGGLIAQIVYRRLVDIRSHGPGLCLLGLAVVAMLLQAPWFVPFALIALSLTATALAETARPESTAALHPLMRVTSASFGVYIWHPIMEFLFFTVLWSRYLVHVDGVNFYVFALLPMLSTIAVAMLSQRFVEPGLGRLIKGRGERSKAVSPAGASA</sequence>